<dbReference type="PANTHER" id="PTHR38400">
    <property type="entry name" value="OS02G0317800 PROTEIN"/>
    <property type="match status" value="1"/>
</dbReference>
<feature type="compositionally biased region" description="Basic and acidic residues" evidence="1">
    <location>
        <begin position="247"/>
        <end position="260"/>
    </location>
</feature>
<dbReference type="AlphaFoldDB" id="A0AAE0E0A9"/>
<feature type="region of interest" description="Disordered" evidence="1">
    <location>
        <begin position="247"/>
        <end position="281"/>
    </location>
</feature>
<dbReference type="Proteomes" id="UP001281410">
    <property type="component" value="Unassembled WGS sequence"/>
</dbReference>
<evidence type="ECO:0000313" key="3">
    <source>
        <dbReference type="Proteomes" id="UP001281410"/>
    </source>
</evidence>
<comment type="caution">
    <text evidence="2">The sequence shown here is derived from an EMBL/GenBank/DDBJ whole genome shotgun (WGS) entry which is preliminary data.</text>
</comment>
<sequence>MNFEKVRANGDSSIGPEDHVLEGAEVAVLCITKSREVLNYQAFTDAKGKYAVAEAYNARENAEHCLWMKEFMNSGSDIEHEAFLALWLSRSSKIIQKNRSKRVRRVNHITEGFSFSRPMMKTKESEETSTEKEDVSDASDSSELPSKMLPLSLIIKKEINMSPFPPGFPPKTNLVEARDSTTVDNLTTTRLLMSSMRHSDVGNGQLGDGEHSSGHCQKFSSSKVVKDAEKIVVPSTEPIEKMKQNELVKSRLETSREDATGSKTGSPSHDMEGSHGVDGDVNENELQLEDRVSRLERFFAELKAARFGSKKQIISSE</sequence>
<feature type="compositionally biased region" description="Basic and acidic residues" evidence="1">
    <location>
        <begin position="121"/>
        <end position="135"/>
    </location>
</feature>
<organism evidence="2 3">
    <name type="scientific">Dipteronia sinensis</name>
    <dbReference type="NCBI Taxonomy" id="43782"/>
    <lineage>
        <taxon>Eukaryota</taxon>
        <taxon>Viridiplantae</taxon>
        <taxon>Streptophyta</taxon>
        <taxon>Embryophyta</taxon>
        <taxon>Tracheophyta</taxon>
        <taxon>Spermatophyta</taxon>
        <taxon>Magnoliopsida</taxon>
        <taxon>eudicotyledons</taxon>
        <taxon>Gunneridae</taxon>
        <taxon>Pentapetalae</taxon>
        <taxon>rosids</taxon>
        <taxon>malvids</taxon>
        <taxon>Sapindales</taxon>
        <taxon>Sapindaceae</taxon>
        <taxon>Hippocastanoideae</taxon>
        <taxon>Acereae</taxon>
        <taxon>Dipteronia</taxon>
    </lineage>
</organism>
<name>A0AAE0E0A9_9ROSI</name>
<feature type="region of interest" description="Disordered" evidence="1">
    <location>
        <begin position="116"/>
        <end position="144"/>
    </location>
</feature>
<feature type="compositionally biased region" description="Basic and acidic residues" evidence="1">
    <location>
        <begin position="269"/>
        <end position="278"/>
    </location>
</feature>
<reference evidence="2" key="1">
    <citation type="journal article" date="2023" name="Plant J.">
        <title>Genome sequences and population genomics provide insights into the demographic history, inbreeding, and mutation load of two 'living fossil' tree species of Dipteronia.</title>
        <authorList>
            <person name="Feng Y."/>
            <person name="Comes H.P."/>
            <person name="Chen J."/>
            <person name="Zhu S."/>
            <person name="Lu R."/>
            <person name="Zhang X."/>
            <person name="Li P."/>
            <person name="Qiu J."/>
            <person name="Olsen K.M."/>
            <person name="Qiu Y."/>
        </authorList>
    </citation>
    <scope>NUCLEOTIDE SEQUENCE</scope>
    <source>
        <strain evidence="2">NBL</strain>
    </source>
</reference>
<proteinExistence type="predicted"/>
<evidence type="ECO:0000256" key="1">
    <source>
        <dbReference type="SAM" id="MobiDB-lite"/>
    </source>
</evidence>
<keyword evidence="3" id="KW-1185">Reference proteome</keyword>
<accession>A0AAE0E0A9</accession>
<dbReference type="EMBL" id="JANJYJ010000007">
    <property type="protein sequence ID" value="KAK3199615.1"/>
    <property type="molecule type" value="Genomic_DNA"/>
</dbReference>
<protein>
    <submittedName>
        <fullName evidence="2">Uncharacterized protein</fullName>
    </submittedName>
</protein>
<gene>
    <name evidence="2" type="ORF">Dsin_023030</name>
</gene>
<evidence type="ECO:0000313" key="2">
    <source>
        <dbReference type="EMBL" id="KAK3199615.1"/>
    </source>
</evidence>